<dbReference type="Proteomes" id="UP000216885">
    <property type="component" value="Unassembled WGS sequence"/>
</dbReference>
<keyword evidence="3 9" id="KW-0645">Protease</keyword>
<dbReference type="HAMAP" id="MF_00161">
    <property type="entry name" value="LspA"/>
    <property type="match status" value="1"/>
</dbReference>
<evidence type="ECO:0000256" key="10">
    <source>
        <dbReference type="RuleBase" id="RU000594"/>
    </source>
</evidence>
<evidence type="ECO:0000256" key="1">
    <source>
        <dbReference type="ARBA" id="ARBA00006139"/>
    </source>
</evidence>
<evidence type="ECO:0000256" key="7">
    <source>
        <dbReference type="ARBA" id="ARBA00022989"/>
    </source>
</evidence>
<keyword evidence="5 9" id="KW-0064">Aspartyl protease</keyword>
<dbReference type="EMBL" id="NEVQ01000013">
    <property type="protein sequence ID" value="OZI56804.1"/>
    <property type="molecule type" value="Genomic_DNA"/>
</dbReference>
<name>A0A261U4C6_9BORD</name>
<comment type="catalytic activity">
    <reaction evidence="9 10">
        <text>Release of signal peptides from bacterial membrane prolipoproteins. Hydrolyzes -Xaa-Yaa-Zaa-|-(S,diacylglyceryl)Cys-, in which Xaa is hydrophobic (preferably Leu), and Yaa (Ala or Ser) and Zaa (Gly or Ala) have small, neutral side chains.</text>
        <dbReference type="EC" id="3.4.23.36"/>
    </reaction>
</comment>
<dbReference type="NCBIfam" id="TIGR00077">
    <property type="entry name" value="lspA"/>
    <property type="match status" value="1"/>
</dbReference>
<dbReference type="GO" id="GO:0005886">
    <property type="term" value="C:plasma membrane"/>
    <property type="evidence" value="ECO:0007669"/>
    <property type="project" value="UniProtKB-SubCell"/>
</dbReference>
<keyword evidence="4 9" id="KW-0812">Transmembrane</keyword>
<evidence type="ECO:0000313" key="14">
    <source>
        <dbReference type="Proteomes" id="UP000216885"/>
    </source>
</evidence>
<comment type="pathway">
    <text evidence="9">Protein modification; lipoprotein biosynthesis (signal peptide cleavage).</text>
</comment>
<keyword evidence="8 9" id="KW-0472">Membrane</keyword>
<feature type="transmembrane region" description="Helical" evidence="9">
    <location>
        <begin position="123"/>
        <end position="139"/>
    </location>
</feature>
<evidence type="ECO:0000256" key="3">
    <source>
        <dbReference type="ARBA" id="ARBA00022670"/>
    </source>
</evidence>
<evidence type="ECO:0000256" key="5">
    <source>
        <dbReference type="ARBA" id="ARBA00022750"/>
    </source>
</evidence>
<dbReference type="GO" id="GO:0006508">
    <property type="term" value="P:proteolysis"/>
    <property type="evidence" value="ECO:0007669"/>
    <property type="project" value="UniProtKB-KW"/>
</dbReference>
<keyword evidence="7 9" id="KW-1133">Transmembrane helix</keyword>
<accession>A0A261U4C6</accession>
<sequence length="190" mass="21241">MSREVPSQSSAGTVNDVSPQPGRGPGKPIQPAPRTTGRWLSIALLLIVLDQITKLYFDSAYTYGQRVNVLPIFDFTLMYNRGAAFSFLASEAGWQRWLFTGLGIVASVVIVWLLRRNTAQPRFCLALTLILGGALGNVIDRVVYGHVIDFLLFYWNDWYYPAFNIADVCITCGAVLLVLDELLRARKPRN</sequence>
<proteinExistence type="inferred from homology"/>
<dbReference type="GO" id="GO:0004190">
    <property type="term" value="F:aspartic-type endopeptidase activity"/>
    <property type="evidence" value="ECO:0007669"/>
    <property type="project" value="UniProtKB-UniRule"/>
</dbReference>
<feature type="active site" evidence="9">
    <location>
        <position position="167"/>
    </location>
</feature>
<comment type="similarity">
    <text evidence="1 9 11">Belongs to the peptidase A8 family.</text>
</comment>
<dbReference type="UniPathway" id="UPA00665"/>
<evidence type="ECO:0000256" key="2">
    <source>
        <dbReference type="ARBA" id="ARBA00022475"/>
    </source>
</evidence>
<feature type="active site" evidence="9">
    <location>
        <position position="149"/>
    </location>
</feature>
<keyword evidence="6 9" id="KW-0378">Hydrolase</keyword>
<comment type="caution">
    <text evidence="13">The sequence shown here is derived from an EMBL/GenBank/DDBJ whole genome shotgun (WGS) entry which is preliminary data.</text>
</comment>
<dbReference type="EC" id="3.4.23.36" evidence="9"/>
<dbReference type="Pfam" id="PF01252">
    <property type="entry name" value="Peptidase_A8"/>
    <property type="match status" value="1"/>
</dbReference>
<organism evidence="13 14">
    <name type="scientific">Bordetella genomosp. 4</name>
    <dbReference type="NCBI Taxonomy" id="463044"/>
    <lineage>
        <taxon>Bacteria</taxon>
        <taxon>Pseudomonadati</taxon>
        <taxon>Pseudomonadota</taxon>
        <taxon>Betaproteobacteria</taxon>
        <taxon>Burkholderiales</taxon>
        <taxon>Alcaligenaceae</taxon>
        <taxon>Bordetella</taxon>
    </lineage>
</organism>
<dbReference type="PRINTS" id="PR00781">
    <property type="entry name" value="LIPOSIGPTASE"/>
</dbReference>
<comment type="caution">
    <text evidence="9">Lacks conserved residue(s) required for the propagation of feature annotation.</text>
</comment>
<dbReference type="InterPro" id="IPR001872">
    <property type="entry name" value="Peptidase_A8"/>
</dbReference>
<dbReference type="PANTHER" id="PTHR33695">
    <property type="entry name" value="LIPOPROTEIN SIGNAL PEPTIDASE"/>
    <property type="match status" value="1"/>
</dbReference>
<dbReference type="AlphaFoldDB" id="A0A261U4C6"/>
<dbReference type="PANTHER" id="PTHR33695:SF1">
    <property type="entry name" value="LIPOPROTEIN SIGNAL PEPTIDASE"/>
    <property type="match status" value="1"/>
</dbReference>
<evidence type="ECO:0000256" key="4">
    <source>
        <dbReference type="ARBA" id="ARBA00022692"/>
    </source>
</evidence>
<gene>
    <name evidence="9" type="primary">lspA</name>
    <name evidence="13" type="ORF">CAL20_15520</name>
</gene>
<evidence type="ECO:0000256" key="11">
    <source>
        <dbReference type="RuleBase" id="RU004181"/>
    </source>
</evidence>
<reference evidence="13 14" key="1">
    <citation type="submission" date="2017-05" db="EMBL/GenBank/DDBJ databases">
        <title>Complete and WGS of Bordetella genogroups.</title>
        <authorList>
            <person name="Spilker T."/>
            <person name="LiPuma J."/>
        </authorList>
    </citation>
    <scope>NUCLEOTIDE SEQUENCE [LARGE SCALE GENOMIC DNA]</scope>
    <source>
        <strain evidence="13 14">AU9919</strain>
    </source>
</reference>
<comment type="function">
    <text evidence="9 10">This protein specifically catalyzes the removal of signal peptides from prolipoproteins.</text>
</comment>
<feature type="transmembrane region" description="Helical" evidence="9">
    <location>
        <begin position="159"/>
        <end position="179"/>
    </location>
</feature>
<feature type="region of interest" description="Disordered" evidence="12">
    <location>
        <begin position="1"/>
        <end position="33"/>
    </location>
</feature>
<evidence type="ECO:0000313" key="13">
    <source>
        <dbReference type="EMBL" id="OZI56804.1"/>
    </source>
</evidence>
<evidence type="ECO:0000256" key="8">
    <source>
        <dbReference type="ARBA" id="ARBA00023136"/>
    </source>
</evidence>
<dbReference type="PROSITE" id="PS00855">
    <property type="entry name" value="SPASE_II"/>
    <property type="match status" value="1"/>
</dbReference>
<keyword evidence="2 9" id="KW-1003">Cell membrane</keyword>
<dbReference type="RefSeq" id="WP_094838304.1">
    <property type="nucleotide sequence ID" value="NZ_NEVQ01000013.1"/>
</dbReference>
<protein>
    <recommendedName>
        <fullName evidence="9">Lipoprotein signal peptidase</fullName>
        <ecNumber evidence="9">3.4.23.36</ecNumber>
    </recommendedName>
    <alternativeName>
        <fullName evidence="9">Prolipoprotein signal peptidase</fullName>
    </alternativeName>
    <alternativeName>
        <fullName evidence="9">Signal peptidase II</fullName>
        <shortName evidence="9">SPase II</shortName>
    </alternativeName>
</protein>
<keyword evidence="14" id="KW-1185">Reference proteome</keyword>
<evidence type="ECO:0000256" key="6">
    <source>
        <dbReference type="ARBA" id="ARBA00022801"/>
    </source>
</evidence>
<evidence type="ECO:0000256" key="12">
    <source>
        <dbReference type="SAM" id="MobiDB-lite"/>
    </source>
</evidence>
<evidence type="ECO:0000256" key="9">
    <source>
        <dbReference type="HAMAP-Rule" id="MF_00161"/>
    </source>
</evidence>
<feature type="transmembrane region" description="Helical" evidence="9">
    <location>
        <begin position="94"/>
        <end position="114"/>
    </location>
</feature>
<comment type="subcellular location">
    <subcellularLocation>
        <location evidence="9">Cell membrane</location>
        <topology evidence="9">Multi-pass membrane protein</topology>
    </subcellularLocation>
</comment>
<feature type="compositionally biased region" description="Polar residues" evidence="12">
    <location>
        <begin position="1"/>
        <end position="18"/>
    </location>
</feature>